<evidence type="ECO:0000313" key="8">
    <source>
        <dbReference type="Proteomes" id="UP001147830"/>
    </source>
</evidence>
<sequence length="222" mass="25224">MITLHHLNNSRSQRIIWLLEELGVDYDIKRYERDSKTSLAPASLKAIHPLGKSPVITDGEQTIAESGLIIEYLIRNYGKERFLPEEGSAPYWQYLYWLHYAEGSLMPLMVMSLIFNKIKTAPMPFFIKPIARGIADKVMQSYVGPNVLNNLRYIEQHLGSTPWFAGEQMTGADFQLIFPLEAALNRGSSANDYPNISAWVKRVHALPTYQTALQKGGPYDYA</sequence>
<dbReference type="InterPro" id="IPR004045">
    <property type="entry name" value="Glutathione_S-Trfase_N"/>
</dbReference>
<dbReference type="AlphaFoldDB" id="A0A9X3AS33"/>
<dbReference type="InterPro" id="IPR036282">
    <property type="entry name" value="Glutathione-S-Trfase_C_sf"/>
</dbReference>
<dbReference type="GO" id="GO:0004601">
    <property type="term" value="F:peroxidase activity"/>
    <property type="evidence" value="ECO:0007669"/>
    <property type="project" value="UniProtKB-ARBA"/>
</dbReference>
<protein>
    <recommendedName>
        <fullName evidence="1">glutathione transferase</fullName>
        <ecNumber evidence="1">2.5.1.18</ecNumber>
    </recommendedName>
</protein>
<evidence type="ECO:0000259" key="5">
    <source>
        <dbReference type="PROSITE" id="PS50404"/>
    </source>
</evidence>
<dbReference type="Pfam" id="PF00043">
    <property type="entry name" value="GST_C"/>
    <property type="match status" value="1"/>
</dbReference>
<dbReference type="InterPro" id="IPR040079">
    <property type="entry name" value="Glutathione_S-Trfase"/>
</dbReference>
<evidence type="ECO:0000259" key="6">
    <source>
        <dbReference type="PROSITE" id="PS50405"/>
    </source>
</evidence>
<comment type="similarity">
    <text evidence="4">Belongs to the GST superfamily.</text>
</comment>
<accession>A0A9X3AS33</accession>
<keyword evidence="2" id="KW-0808">Transferase</keyword>
<dbReference type="SUPFAM" id="SSF47616">
    <property type="entry name" value="GST C-terminal domain-like"/>
    <property type="match status" value="1"/>
</dbReference>
<dbReference type="PANTHER" id="PTHR44051:SF9">
    <property type="entry name" value="GLUTATHIONE S-TRANSFERASE 1"/>
    <property type="match status" value="1"/>
</dbReference>
<dbReference type="InterPro" id="IPR010987">
    <property type="entry name" value="Glutathione-S-Trfase_C-like"/>
</dbReference>
<gene>
    <name evidence="7" type="ORF">NYR02_05720</name>
</gene>
<dbReference type="SFLD" id="SFLDS00019">
    <property type="entry name" value="Glutathione_Transferase_(cytos"/>
    <property type="match status" value="1"/>
</dbReference>
<evidence type="ECO:0000313" key="7">
    <source>
        <dbReference type="EMBL" id="MCT7358518.1"/>
    </source>
</evidence>
<dbReference type="RefSeq" id="WP_260975423.1">
    <property type="nucleotide sequence ID" value="NZ_JAOANI010000014.1"/>
</dbReference>
<dbReference type="Gene3D" id="3.40.30.10">
    <property type="entry name" value="Glutaredoxin"/>
    <property type="match status" value="1"/>
</dbReference>
<keyword evidence="8" id="KW-1185">Reference proteome</keyword>
<dbReference type="SFLD" id="SFLDG01150">
    <property type="entry name" value="Main.1:_Beta-like"/>
    <property type="match status" value="1"/>
</dbReference>
<dbReference type="EMBL" id="JAOANI010000014">
    <property type="protein sequence ID" value="MCT7358518.1"/>
    <property type="molecule type" value="Genomic_DNA"/>
</dbReference>
<proteinExistence type="inferred from homology"/>
<name>A0A9X3AS33_9GAMM</name>
<dbReference type="SUPFAM" id="SSF52833">
    <property type="entry name" value="Thioredoxin-like"/>
    <property type="match status" value="1"/>
</dbReference>
<feature type="domain" description="GST C-terminal" evidence="6">
    <location>
        <begin position="87"/>
        <end position="222"/>
    </location>
</feature>
<comment type="caution">
    <text evidence="7">The sequence shown here is derived from an EMBL/GenBank/DDBJ whole genome shotgun (WGS) entry which is preliminary data.</text>
</comment>
<evidence type="ECO:0000256" key="2">
    <source>
        <dbReference type="ARBA" id="ARBA00022679"/>
    </source>
</evidence>
<reference evidence="7" key="2">
    <citation type="submission" date="2022-08" db="EMBL/GenBank/DDBJ databases">
        <authorList>
            <person name="Dong C."/>
        </authorList>
    </citation>
    <scope>NUCLEOTIDE SEQUENCE</scope>
    <source>
        <strain evidence="7">59MF3M-4</strain>
    </source>
</reference>
<dbReference type="GO" id="GO:0005737">
    <property type="term" value="C:cytoplasm"/>
    <property type="evidence" value="ECO:0007669"/>
    <property type="project" value="UniProtKB-ARBA"/>
</dbReference>
<reference evidence="7" key="1">
    <citation type="journal article" date="2022" name="Front. Microbiol.">
        <title>Genome-based taxonomic rearrangement of Oceanobacter-related bacteria including the description of Thalassolituus hydrocarbonoclasticus sp. nov. and Thalassolituus pacificus sp. nov. and emended description of the genus Thalassolituus.</title>
        <authorList>
            <person name="Dong C."/>
            <person name="Wei L."/>
            <person name="Wang J."/>
            <person name="Lai Q."/>
            <person name="Huang Z."/>
            <person name="Shao Z."/>
        </authorList>
    </citation>
    <scope>NUCLEOTIDE SEQUENCE</scope>
    <source>
        <strain evidence="7">59MF3M-4</strain>
    </source>
</reference>
<dbReference type="InterPro" id="IPR036249">
    <property type="entry name" value="Thioredoxin-like_sf"/>
</dbReference>
<dbReference type="PANTHER" id="PTHR44051">
    <property type="entry name" value="GLUTATHIONE S-TRANSFERASE-RELATED"/>
    <property type="match status" value="1"/>
</dbReference>
<dbReference type="GO" id="GO:0004364">
    <property type="term" value="F:glutathione transferase activity"/>
    <property type="evidence" value="ECO:0007669"/>
    <property type="project" value="UniProtKB-EC"/>
</dbReference>
<dbReference type="Gene3D" id="1.20.1050.10">
    <property type="match status" value="1"/>
</dbReference>
<evidence type="ECO:0000256" key="1">
    <source>
        <dbReference type="ARBA" id="ARBA00012452"/>
    </source>
</evidence>
<feature type="domain" description="GST N-terminal" evidence="5">
    <location>
        <begin position="1"/>
        <end position="81"/>
    </location>
</feature>
<dbReference type="Pfam" id="PF02798">
    <property type="entry name" value="GST_N"/>
    <property type="match status" value="1"/>
</dbReference>
<comment type="catalytic activity">
    <reaction evidence="3">
        <text>RX + glutathione = an S-substituted glutathione + a halide anion + H(+)</text>
        <dbReference type="Rhea" id="RHEA:16437"/>
        <dbReference type="ChEBI" id="CHEBI:15378"/>
        <dbReference type="ChEBI" id="CHEBI:16042"/>
        <dbReference type="ChEBI" id="CHEBI:17792"/>
        <dbReference type="ChEBI" id="CHEBI:57925"/>
        <dbReference type="ChEBI" id="CHEBI:90779"/>
        <dbReference type="EC" id="2.5.1.18"/>
    </reaction>
</comment>
<dbReference type="SFLD" id="SFLDG00358">
    <property type="entry name" value="Main_(cytGST)"/>
    <property type="match status" value="1"/>
</dbReference>
<organism evidence="7 8">
    <name type="scientific">Thalassolituus pacificus</name>
    <dbReference type="NCBI Taxonomy" id="2975440"/>
    <lineage>
        <taxon>Bacteria</taxon>
        <taxon>Pseudomonadati</taxon>
        <taxon>Pseudomonadota</taxon>
        <taxon>Gammaproteobacteria</taxon>
        <taxon>Oceanospirillales</taxon>
        <taxon>Oceanospirillaceae</taxon>
        <taxon>Thalassolituus</taxon>
    </lineage>
</organism>
<dbReference type="CDD" id="cd03046">
    <property type="entry name" value="GST_N_GTT1_like"/>
    <property type="match status" value="1"/>
</dbReference>
<dbReference type="CDD" id="cd03189">
    <property type="entry name" value="GST_C_GTT1_like"/>
    <property type="match status" value="1"/>
</dbReference>
<dbReference type="EC" id="2.5.1.18" evidence="1"/>
<dbReference type="PROSITE" id="PS50404">
    <property type="entry name" value="GST_NTER"/>
    <property type="match status" value="1"/>
</dbReference>
<dbReference type="FunFam" id="3.40.30.10:FF:000156">
    <property type="entry name" value="Glutathione S-transferase 1"/>
    <property type="match status" value="1"/>
</dbReference>
<evidence type="ECO:0000256" key="3">
    <source>
        <dbReference type="ARBA" id="ARBA00047960"/>
    </source>
</evidence>
<evidence type="ECO:0000256" key="4">
    <source>
        <dbReference type="RuleBase" id="RU003494"/>
    </source>
</evidence>
<dbReference type="PROSITE" id="PS50405">
    <property type="entry name" value="GST_CTER"/>
    <property type="match status" value="1"/>
</dbReference>
<dbReference type="InterPro" id="IPR004046">
    <property type="entry name" value="GST_C"/>
</dbReference>
<dbReference type="Proteomes" id="UP001147830">
    <property type="component" value="Unassembled WGS sequence"/>
</dbReference>